<feature type="transmembrane region" description="Helical" evidence="9">
    <location>
        <begin position="181"/>
        <end position="201"/>
    </location>
</feature>
<evidence type="ECO:0000313" key="11">
    <source>
        <dbReference type="Proteomes" id="UP001222027"/>
    </source>
</evidence>
<dbReference type="EMBL" id="JAQQAF010000001">
    <property type="protein sequence ID" value="KAJ8513897.1"/>
    <property type="molecule type" value="Genomic_DNA"/>
</dbReference>
<evidence type="ECO:0000313" key="10">
    <source>
        <dbReference type="EMBL" id="KAJ8513897.1"/>
    </source>
</evidence>
<keyword evidence="5 9" id="KW-0472">Membrane</keyword>
<dbReference type="GO" id="GO:1990429">
    <property type="term" value="C:peroxisomal importomer complex"/>
    <property type="evidence" value="ECO:0007669"/>
    <property type="project" value="TreeGrafter"/>
</dbReference>
<comment type="subcellular location">
    <subcellularLocation>
        <location evidence="8">Peroxisome membrane</location>
    </subcellularLocation>
</comment>
<evidence type="ECO:0000256" key="8">
    <source>
        <dbReference type="ARBA" id="ARBA00046271"/>
    </source>
</evidence>
<name>A0AAV8S359_ENSVE</name>
<keyword evidence="9" id="KW-1133">Transmembrane helix</keyword>
<evidence type="ECO:0000256" key="3">
    <source>
        <dbReference type="ARBA" id="ARBA00022927"/>
    </source>
</evidence>
<protein>
    <recommendedName>
        <fullName evidence="7">Peroxin-13</fullName>
    </recommendedName>
</protein>
<dbReference type="InterPro" id="IPR035463">
    <property type="entry name" value="Pex13"/>
</dbReference>
<evidence type="ECO:0000256" key="7">
    <source>
        <dbReference type="ARBA" id="ARBA00029693"/>
    </source>
</evidence>
<evidence type="ECO:0000256" key="5">
    <source>
        <dbReference type="ARBA" id="ARBA00023136"/>
    </source>
</evidence>
<evidence type="ECO:0000256" key="1">
    <source>
        <dbReference type="ARBA" id="ARBA00006033"/>
    </source>
</evidence>
<evidence type="ECO:0000256" key="4">
    <source>
        <dbReference type="ARBA" id="ARBA00023010"/>
    </source>
</evidence>
<dbReference type="Proteomes" id="UP001222027">
    <property type="component" value="Unassembled WGS sequence"/>
</dbReference>
<dbReference type="PANTHER" id="PTHR19332:SF1">
    <property type="entry name" value="PEROXISOMAL MEMBRANE PROTEIN PEX13"/>
    <property type="match status" value="1"/>
</dbReference>
<sequence>MELLFLQQQTLLSQLMMRTYAFFFGRFSGRSSRILFWNHETRWVSEEEAAMVVHVDIESLSPSHGIEFSTSRYLTSKTMGRSYLAFCIIINVMDDNDGGLYGGNMYNRGFGGPMNGYGMGMGGSYGNQDPNNSYGPPPSRLSFRMSFLQMQGVVNYLNRMSILIDQHTQSFHISMTALLQLFYRSGSLYGELLIFVLRVLGIRRRPRKHCRLRPGEVPPPSGCRRQGIELD</sequence>
<proteinExistence type="inferred from homology"/>
<comment type="caution">
    <text evidence="10">The sequence shown here is derived from an EMBL/GenBank/DDBJ whole genome shotgun (WGS) entry which is preliminary data.</text>
</comment>
<keyword evidence="9" id="KW-0812">Transmembrane</keyword>
<keyword evidence="11" id="KW-1185">Reference proteome</keyword>
<dbReference type="GO" id="GO:0005778">
    <property type="term" value="C:peroxisomal membrane"/>
    <property type="evidence" value="ECO:0007669"/>
    <property type="project" value="UniProtKB-SubCell"/>
</dbReference>
<evidence type="ECO:0000256" key="6">
    <source>
        <dbReference type="ARBA" id="ARBA00023140"/>
    </source>
</evidence>
<keyword evidence="4" id="KW-0811">Translocation</keyword>
<keyword evidence="3" id="KW-0653">Protein transport</keyword>
<dbReference type="PANTHER" id="PTHR19332">
    <property type="entry name" value="PEROXISOMAL MEMBRANE PROTEIN PEX13"/>
    <property type="match status" value="1"/>
</dbReference>
<organism evidence="10 11">
    <name type="scientific">Ensete ventricosum</name>
    <name type="common">Abyssinian banana</name>
    <name type="synonym">Musa ensete</name>
    <dbReference type="NCBI Taxonomy" id="4639"/>
    <lineage>
        <taxon>Eukaryota</taxon>
        <taxon>Viridiplantae</taxon>
        <taxon>Streptophyta</taxon>
        <taxon>Embryophyta</taxon>
        <taxon>Tracheophyta</taxon>
        <taxon>Spermatophyta</taxon>
        <taxon>Magnoliopsida</taxon>
        <taxon>Liliopsida</taxon>
        <taxon>Zingiberales</taxon>
        <taxon>Musaceae</taxon>
        <taxon>Ensete</taxon>
    </lineage>
</organism>
<evidence type="ECO:0000256" key="2">
    <source>
        <dbReference type="ARBA" id="ARBA00022448"/>
    </source>
</evidence>
<keyword evidence="6" id="KW-0576">Peroxisome</keyword>
<gene>
    <name evidence="10" type="ORF">OPV22_004331</name>
</gene>
<comment type="similarity">
    <text evidence="1">Belongs to the peroxin-13 family.</text>
</comment>
<keyword evidence="2" id="KW-0813">Transport</keyword>
<dbReference type="AlphaFoldDB" id="A0AAV8S359"/>
<dbReference type="GO" id="GO:0016560">
    <property type="term" value="P:protein import into peroxisome matrix, docking"/>
    <property type="evidence" value="ECO:0007669"/>
    <property type="project" value="InterPro"/>
</dbReference>
<evidence type="ECO:0000256" key="9">
    <source>
        <dbReference type="SAM" id="Phobius"/>
    </source>
</evidence>
<accession>A0AAV8S359</accession>
<reference evidence="10 11" key="1">
    <citation type="submission" date="2022-12" db="EMBL/GenBank/DDBJ databases">
        <title>Chromosome-scale assembly of the Ensete ventricosum genome.</title>
        <authorList>
            <person name="Dussert Y."/>
            <person name="Stocks J."/>
            <person name="Wendawek A."/>
            <person name="Woldeyes F."/>
            <person name="Nichols R.A."/>
            <person name="Borrell J.S."/>
        </authorList>
    </citation>
    <scope>NUCLEOTIDE SEQUENCE [LARGE SCALE GENOMIC DNA]</scope>
    <source>
        <strain evidence="11">cv. Maze</strain>
        <tissue evidence="10">Seeds</tissue>
    </source>
</reference>